<name>C5LIF9_PERM5</name>
<sequence length="77" mass="8438">MNKMRSTRIFPVLVASHGKKSMRDQYVKYATLARAGMEAQFLPNSFSTISGSEKKMALYLAQAVSETAIDGIILPGI</sequence>
<accession>C5LIF9</accession>
<evidence type="ECO:0000313" key="1">
    <source>
        <dbReference type="EMBL" id="EER03362.1"/>
    </source>
</evidence>
<dbReference type="RefSeq" id="XP_002771546.1">
    <property type="nucleotide sequence ID" value="XM_002771500.1"/>
</dbReference>
<proteinExistence type="predicted"/>
<gene>
    <name evidence="1" type="ORF">Pmar_PMAR014580</name>
</gene>
<dbReference type="GeneID" id="9047450"/>
<dbReference type="InParanoid" id="C5LIF9"/>
<dbReference type="EMBL" id="GG682243">
    <property type="protein sequence ID" value="EER03362.1"/>
    <property type="molecule type" value="Genomic_DNA"/>
</dbReference>
<reference evidence="1 2" key="1">
    <citation type="submission" date="2008-07" db="EMBL/GenBank/DDBJ databases">
        <authorList>
            <person name="El-Sayed N."/>
            <person name="Caler E."/>
            <person name="Inman J."/>
            <person name="Amedeo P."/>
            <person name="Hass B."/>
            <person name="Wortman J."/>
        </authorList>
    </citation>
    <scope>NUCLEOTIDE SEQUENCE [LARGE SCALE GENOMIC DNA]</scope>
    <source>
        <strain evidence="2">ATCC 50983 / TXsc</strain>
    </source>
</reference>
<protein>
    <submittedName>
        <fullName evidence="1">Uncharacterized protein</fullName>
    </submittedName>
</protein>
<organism evidence="2">
    <name type="scientific">Perkinsus marinus (strain ATCC 50983 / TXsc)</name>
    <dbReference type="NCBI Taxonomy" id="423536"/>
    <lineage>
        <taxon>Eukaryota</taxon>
        <taxon>Sar</taxon>
        <taxon>Alveolata</taxon>
        <taxon>Perkinsozoa</taxon>
        <taxon>Perkinsea</taxon>
        <taxon>Perkinsida</taxon>
        <taxon>Perkinsidae</taxon>
        <taxon>Perkinsus</taxon>
    </lineage>
</organism>
<dbReference type="Proteomes" id="UP000007800">
    <property type="component" value="Unassembled WGS sequence"/>
</dbReference>
<keyword evidence="2" id="KW-1185">Reference proteome</keyword>
<dbReference type="AlphaFoldDB" id="C5LIF9"/>
<evidence type="ECO:0000313" key="2">
    <source>
        <dbReference type="Proteomes" id="UP000007800"/>
    </source>
</evidence>